<keyword evidence="3" id="KW-0731">Sigma factor</keyword>
<dbReference type="AlphaFoldDB" id="A0A5B2VJR4"/>
<keyword evidence="5" id="KW-0804">Transcription</keyword>
<dbReference type="NCBIfam" id="TIGR02937">
    <property type="entry name" value="sigma70-ECF"/>
    <property type="match status" value="1"/>
</dbReference>
<evidence type="ECO:0000259" key="7">
    <source>
        <dbReference type="Pfam" id="PF08281"/>
    </source>
</evidence>
<evidence type="ECO:0000313" key="8">
    <source>
        <dbReference type="EMBL" id="KAA2238786.1"/>
    </source>
</evidence>
<dbReference type="GO" id="GO:0006352">
    <property type="term" value="P:DNA-templated transcription initiation"/>
    <property type="evidence" value="ECO:0007669"/>
    <property type="project" value="InterPro"/>
</dbReference>
<organism evidence="8 9">
    <name type="scientific">Chitinophaga agrisoli</name>
    <dbReference type="NCBI Taxonomy" id="2607653"/>
    <lineage>
        <taxon>Bacteria</taxon>
        <taxon>Pseudomonadati</taxon>
        <taxon>Bacteroidota</taxon>
        <taxon>Chitinophagia</taxon>
        <taxon>Chitinophagales</taxon>
        <taxon>Chitinophagaceae</taxon>
        <taxon>Chitinophaga</taxon>
    </lineage>
</organism>
<evidence type="ECO:0000259" key="6">
    <source>
        <dbReference type="Pfam" id="PF04542"/>
    </source>
</evidence>
<proteinExistence type="inferred from homology"/>
<dbReference type="InterPro" id="IPR036388">
    <property type="entry name" value="WH-like_DNA-bd_sf"/>
</dbReference>
<evidence type="ECO:0000256" key="4">
    <source>
        <dbReference type="ARBA" id="ARBA00023125"/>
    </source>
</evidence>
<feature type="domain" description="RNA polymerase sigma-70 region 2" evidence="6">
    <location>
        <begin position="25"/>
        <end position="95"/>
    </location>
</feature>
<dbReference type="GO" id="GO:0003677">
    <property type="term" value="F:DNA binding"/>
    <property type="evidence" value="ECO:0007669"/>
    <property type="project" value="UniProtKB-KW"/>
</dbReference>
<dbReference type="InterPro" id="IPR014284">
    <property type="entry name" value="RNA_pol_sigma-70_dom"/>
</dbReference>
<dbReference type="InterPro" id="IPR013249">
    <property type="entry name" value="RNA_pol_sigma70_r4_t2"/>
</dbReference>
<dbReference type="SUPFAM" id="SSF88659">
    <property type="entry name" value="Sigma3 and sigma4 domains of RNA polymerase sigma factors"/>
    <property type="match status" value="1"/>
</dbReference>
<keyword evidence="9" id="KW-1185">Reference proteome</keyword>
<dbReference type="Pfam" id="PF08281">
    <property type="entry name" value="Sigma70_r4_2"/>
    <property type="match status" value="1"/>
</dbReference>
<keyword evidence="2" id="KW-0805">Transcription regulation</keyword>
<feature type="domain" description="RNA polymerase sigma factor 70 region 4 type 2" evidence="7">
    <location>
        <begin position="134"/>
        <end position="183"/>
    </location>
</feature>
<dbReference type="InterPro" id="IPR039425">
    <property type="entry name" value="RNA_pol_sigma-70-like"/>
</dbReference>
<evidence type="ECO:0000313" key="9">
    <source>
        <dbReference type="Proteomes" id="UP000324611"/>
    </source>
</evidence>
<dbReference type="Proteomes" id="UP000324611">
    <property type="component" value="Unassembled WGS sequence"/>
</dbReference>
<keyword evidence="4" id="KW-0238">DNA-binding</keyword>
<comment type="similarity">
    <text evidence="1">Belongs to the sigma-70 factor family. ECF subfamily.</text>
</comment>
<dbReference type="Pfam" id="PF04542">
    <property type="entry name" value="Sigma70_r2"/>
    <property type="match status" value="1"/>
</dbReference>
<dbReference type="InterPro" id="IPR013325">
    <property type="entry name" value="RNA_pol_sigma_r2"/>
</dbReference>
<evidence type="ECO:0000256" key="5">
    <source>
        <dbReference type="ARBA" id="ARBA00023163"/>
    </source>
</evidence>
<reference evidence="8 9" key="2">
    <citation type="submission" date="2019-09" db="EMBL/GenBank/DDBJ databases">
        <authorList>
            <person name="Jin C."/>
        </authorList>
    </citation>
    <scope>NUCLEOTIDE SEQUENCE [LARGE SCALE GENOMIC DNA]</scope>
    <source>
        <strain evidence="8 9">BN140078</strain>
    </source>
</reference>
<evidence type="ECO:0000256" key="2">
    <source>
        <dbReference type="ARBA" id="ARBA00023015"/>
    </source>
</evidence>
<dbReference type="Gene3D" id="1.10.1740.10">
    <property type="match status" value="1"/>
</dbReference>
<dbReference type="InterPro" id="IPR013324">
    <property type="entry name" value="RNA_pol_sigma_r3/r4-like"/>
</dbReference>
<reference evidence="8 9" key="1">
    <citation type="submission" date="2019-09" db="EMBL/GenBank/DDBJ databases">
        <title>Chitinophaga ginsengihumi sp. nov., isolated from soil of ginseng rhizosphere.</title>
        <authorList>
            <person name="Lee J."/>
        </authorList>
    </citation>
    <scope>NUCLEOTIDE SEQUENCE [LARGE SCALE GENOMIC DNA]</scope>
    <source>
        <strain evidence="8 9">BN140078</strain>
    </source>
</reference>
<name>A0A5B2VJR4_9BACT</name>
<dbReference type="RefSeq" id="WP_149839965.1">
    <property type="nucleotide sequence ID" value="NZ_VUOC01000004.1"/>
</dbReference>
<accession>A0A5B2VJR4</accession>
<dbReference type="Gene3D" id="1.10.10.10">
    <property type="entry name" value="Winged helix-like DNA-binding domain superfamily/Winged helix DNA-binding domain"/>
    <property type="match status" value="1"/>
</dbReference>
<dbReference type="EMBL" id="VUOC01000004">
    <property type="protein sequence ID" value="KAA2238786.1"/>
    <property type="molecule type" value="Genomic_DNA"/>
</dbReference>
<dbReference type="InterPro" id="IPR007627">
    <property type="entry name" value="RNA_pol_sigma70_r2"/>
</dbReference>
<comment type="caution">
    <text evidence="8">The sequence shown here is derived from an EMBL/GenBank/DDBJ whole genome shotgun (WGS) entry which is preliminary data.</text>
</comment>
<dbReference type="PANTHER" id="PTHR43133:SF8">
    <property type="entry name" value="RNA POLYMERASE SIGMA FACTOR HI_1459-RELATED"/>
    <property type="match status" value="1"/>
</dbReference>
<gene>
    <name evidence="8" type="ORF">F0L74_21460</name>
</gene>
<evidence type="ECO:0000256" key="3">
    <source>
        <dbReference type="ARBA" id="ARBA00023082"/>
    </source>
</evidence>
<dbReference type="GO" id="GO:0016987">
    <property type="term" value="F:sigma factor activity"/>
    <property type="evidence" value="ECO:0007669"/>
    <property type="project" value="UniProtKB-KW"/>
</dbReference>
<evidence type="ECO:0000256" key="1">
    <source>
        <dbReference type="ARBA" id="ARBA00010641"/>
    </source>
</evidence>
<dbReference type="PANTHER" id="PTHR43133">
    <property type="entry name" value="RNA POLYMERASE ECF-TYPE SIGMA FACTO"/>
    <property type="match status" value="1"/>
</dbReference>
<dbReference type="SUPFAM" id="SSF88946">
    <property type="entry name" value="Sigma2 domain of RNA polymerase sigma factors"/>
    <property type="match status" value="1"/>
</dbReference>
<sequence length="191" mass="22187">MPVYEQDLILLTQLKAGNTGAFADFYEKYRKYLMVVAISLLDDEMEAQDLVQEFFIDFWEKKLYAKIDPDQNKREEVVIKNYVHRIIFNRCMDRLGLRKTRQRRMDSMPTPEVVCPPENRLEAQERQQQLGASLAAAINKVPPLSAKVFELAYIQHKSRTEIATVMGVSPNTVKNQLVRAVKILRTQLKKV</sequence>
<protein>
    <submittedName>
        <fullName evidence="8">Sigma-70 family RNA polymerase sigma factor</fullName>
    </submittedName>
</protein>